<reference evidence="2 3" key="1">
    <citation type="submission" date="2016-12" db="EMBL/GenBank/DDBJ databases">
        <authorList>
            <person name="Song W.-J."/>
            <person name="Kurnit D.M."/>
        </authorList>
    </citation>
    <scope>NUCLEOTIDE SEQUENCE [LARGE SCALE GENOMIC DNA]</scope>
    <source>
        <strain evidence="2 3">DSM 12503</strain>
    </source>
</reference>
<keyword evidence="3" id="KW-1185">Reference proteome</keyword>
<feature type="transmembrane region" description="Helical" evidence="1">
    <location>
        <begin position="6"/>
        <end position="27"/>
    </location>
</feature>
<proteinExistence type="predicted"/>
<sequence>MEWLYKNAGLIIIICIALINIGGWIWSNFNKLYKIKKDNEKFHETVVNHTNQIDDMSLMHRKDYGKLDIKLDTISSTLSHFIEETKKDNQVALRDKVYETYKLTLQKGYILEKDAKNYHYALERYKANQGNSYVCEEIEPRMKDFKVFNTDEEAVDYFGKVK</sequence>
<keyword evidence="1" id="KW-0472">Membrane</keyword>
<dbReference type="STRING" id="1121345.SAMN02745217_04252"/>
<dbReference type="EMBL" id="FRFD01000014">
    <property type="protein sequence ID" value="SHO53713.1"/>
    <property type="molecule type" value="Genomic_DNA"/>
</dbReference>
<evidence type="ECO:0000256" key="1">
    <source>
        <dbReference type="SAM" id="Phobius"/>
    </source>
</evidence>
<keyword evidence="1" id="KW-0812">Transmembrane</keyword>
<keyword evidence="1" id="KW-1133">Transmembrane helix</keyword>
<dbReference type="AlphaFoldDB" id="A0A1M7YM35"/>
<organism evidence="2 3">
    <name type="scientific">Anaerocolumna xylanovorans DSM 12503</name>
    <dbReference type="NCBI Taxonomy" id="1121345"/>
    <lineage>
        <taxon>Bacteria</taxon>
        <taxon>Bacillati</taxon>
        <taxon>Bacillota</taxon>
        <taxon>Clostridia</taxon>
        <taxon>Lachnospirales</taxon>
        <taxon>Lachnospiraceae</taxon>
        <taxon>Anaerocolumna</taxon>
    </lineage>
</organism>
<dbReference type="Proteomes" id="UP000184612">
    <property type="component" value="Unassembled WGS sequence"/>
</dbReference>
<dbReference type="RefSeq" id="WP_073590883.1">
    <property type="nucleotide sequence ID" value="NZ_FRFD01000014.1"/>
</dbReference>
<protein>
    <submittedName>
        <fullName evidence="2">Uncharacterized protein</fullName>
    </submittedName>
</protein>
<gene>
    <name evidence="2" type="ORF">SAMN02745217_04252</name>
</gene>
<evidence type="ECO:0000313" key="3">
    <source>
        <dbReference type="Proteomes" id="UP000184612"/>
    </source>
</evidence>
<accession>A0A1M7YM35</accession>
<name>A0A1M7YM35_9FIRM</name>
<evidence type="ECO:0000313" key="2">
    <source>
        <dbReference type="EMBL" id="SHO53713.1"/>
    </source>
</evidence>